<sequence length="314" mass="34204">MPDITSEINAVLSDHSRFDAEQLDIIISFVNELDKGTLSQFENAPDRTIMDTYERLLSASKEPARRQRDEEYELESLTGASRRTATMSNHAAFFERFRTTPAHMYGYGGNVYRDQTKSYYDVAGKILAGIGGLASFGAGTAAIAASQAGSSLSGIAARYALSSVGATGLAAGAMALLRNNFSDVQVATNKDFLETIKSIAKLRNKLNDFFQGLNNKVYSDKTKAETALNNEMKSHPLRFGVGSGSQVVHANLAPIQRLVTQDFVTVNHEIRAKILPKGTNSAWSVAVSSSEMGWDERVLDQANMGILQQVVHQL</sequence>
<organism evidence="2 3">
    <name type="scientific">Klebsiella aerogenes (strain ATCC 13048 / DSM 30053 / CCUG 1429 / JCM 1235 / KCTC 2190 / NBRC 13534 / NCIMB 10102 / NCTC 10006 / CDC 819-56)</name>
    <name type="common">Enterobacter aerogenes</name>
    <dbReference type="NCBI Taxonomy" id="1028307"/>
    <lineage>
        <taxon>Bacteria</taxon>
        <taxon>Pseudomonadati</taxon>
        <taxon>Pseudomonadota</taxon>
        <taxon>Gammaproteobacteria</taxon>
        <taxon>Enterobacterales</taxon>
        <taxon>Enterobacteriaceae</taxon>
        <taxon>Klebsiella/Raoultella group</taxon>
        <taxon>Klebsiella</taxon>
    </lineage>
</organism>
<evidence type="ECO:0000313" key="2">
    <source>
        <dbReference type="EMBL" id="AEG95580.1"/>
    </source>
</evidence>
<dbReference type="OrthoDB" id="6566376at2"/>
<feature type="region of interest" description="Disordered" evidence="1">
    <location>
        <begin position="60"/>
        <end position="80"/>
    </location>
</feature>
<accession>A0A0H3FMB9</accession>
<protein>
    <submittedName>
        <fullName evidence="2">Uncharacterized protein</fullName>
    </submittedName>
</protein>
<dbReference type="EMBL" id="CP002824">
    <property type="protein sequence ID" value="AEG95580.1"/>
    <property type="molecule type" value="Genomic_DNA"/>
</dbReference>
<keyword evidence="3" id="KW-1185">Reference proteome</keyword>
<dbReference type="PATRIC" id="fig|1028307.3.peg.640"/>
<evidence type="ECO:0000313" key="3">
    <source>
        <dbReference type="Proteomes" id="UP000008881"/>
    </source>
</evidence>
<dbReference type="AlphaFoldDB" id="A0A0H3FMB9"/>
<dbReference type="GeneID" id="93313775"/>
<reference evidence="2 3" key="1">
    <citation type="journal article" date="2012" name="J. Bacteriol.">
        <title>Complete genome sequence of Enterobacter aerogenes KCTC 2190.</title>
        <authorList>
            <person name="Shin S.H."/>
            <person name="Kim S."/>
            <person name="Kim J.Y."/>
            <person name="Lee S."/>
            <person name="Um Y."/>
            <person name="Oh M.K."/>
            <person name="Kim Y.R."/>
            <person name="Lee J."/>
            <person name="Yang K.S."/>
        </authorList>
    </citation>
    <scope>NUCLEOTIDE SEQUENCE [LARGE SCALE GENOMIC DNA]</scope>
    <source>
        <strain evidence="2 3">KCTC 2190</strain>
    </source>
</reference>
<proteinExistence type="predicted"/>
<dbReference type="RefSeq" id="WP_015703463.1">
    <property type="nucleotide sequence ID" value="NC_015663.1"/>
</dbReference>
<dbReference type="KEGG" id="eae:EAE_03225"/>
<dbReference type="HOGENOM" id="CLU_884918_0_0_6"/>
<dbReference type="eggNOG" id="ENOG5030647">
    <property type="taxonomic scope" value="Bacteria"/>
</dbReference>
<gene>
    <name evidence="2" type="ordered locus">EAE_03225</name>
</gene>
<name>A0A0H3FMB9_KLEAK</name>
<evidence type="ECO:0000256" key="1">
    <source>
        <dbReference type="SAM" id="MobiDB-lite"/>
    </source>
</evidence>
<dbReference type="Proteomes" id="UP000008881">
    <property type="component" value="Chromosome"/>
</dbReference>